<protein>
    <recommendedName>
        <fullName evidence="5">Myb-like DNA-binding domain containing protein</fullName>
    </recommendedName>
</protein>
<dbReference type="SMART" id="SM00717">
    <property type="entry name" value="SANT"/>
    <property type="match status" value="2"/>
</dbReference>
<sequence length="256" mass="29518">MQVKGKVRQRFTKEEDQMILLLVKQLGENNWDEVAKQLRNRTKRQCRERWLYHLNPKLNSAPWTKEEDELLLRLHKEFGSNWTVMSKYFNRRPNCSLKNRFFVLNYKEGRIGDLINGKPASTANKKPFNQISKSNSVAQVAPTSTMPANMPNISTVQSCDRNMFPNRDFIGNNLTNNQIAQYSVPPPLPLPPIPPPKLRSVYYSSSTPSEPASFGEMENKDISKKDNKSNEIGMEVMRREDLPSIMNIFSIQSLLV</sequence>
<dbReference type="PROSITE" id="PS50090">
    <property type="entry name" value="MYB_LIKE"/>
    <property type="match status" value="2"/>
</dbReference>
<name>A0ABR2JQK7_9EUKA</name>
<evidence type="ECO:0000313" key="4">
    <source>
        <dbReference type="Proteomes" id="UP001470230"/>
    </source>
</evidence>
<reference evidence="3 4" key="1">
    <citation type="submission" date="2024-04" db="EMBL/GenBank/DDBJ databases">
        <title>Tritrichomonas musculus Genome.</title>
        <authorList>
            <person name="Alves-Ferreira E."/>
            <person name="Grigg M."/>
            <person name="Lorenzi H."/>
            <person name="Galac M."/>
        </authorList>
    </citation>
    <scope>NUCLEOTIDE SEQUENCE [LARGE SCALE GENOMIC DNA]</scope>
    <source>
        <strain evidence="3 4">EAF2021</strain>
    </source>
</reference>
<accession>A0ABR2JQK7</accession>
<keyword evidence="4" id="KW-1185">Reference proteome</keyword>
<evidence type="ECO:0008006" key="5">
    <source>
        <dbReference type="Google" id="ProtNLM"/>
    </source>
</evidence>
<dbReference type="InterPro" id="IPR050560">
    <property type="entry name" value="MYB_TF"/>
</dbReference>
<organism evidence="3 4">
    <name type="scientific">Tritrichomonas musculus</name>
    <dbReference type="NCBI Taxonomy" id="1915356"/>
    <lineage>
        <taxon>Eukaryota</taxon>
        <taxon>Metamonada</taxon>
        <taxon>Parabasalia</taxon>
        <taxon>Tritrichomonadida</taxon>
        <taxon>Tritrichomonadidae</taxon>
        <taxon>Tritrichomonas</taxon>
    </lineage>
</organism>
<dbReference type="PROSITE" id="PS51294">
    <property type="entry name" value="HTH_MYB"/>
    <property type="match status" value="2"/>
</dbReference>
<evidence type="ECO:0000259" key="1">
    <source>
        <dbReference type="PROSITE" id="PS50090"/>
    </source>
</evidence>
<comment type="caution">
    <text evidence="3">The sequence shown here is derived from an EMBL/GenBank/DDBJ whole genome shotgun (WGS) entry which is preliminary data.</text>
</comment>
<dbReference type="SUPFAM" id="SSF46689">
    <property type="entry name" value="Homeodomain-like"/>
    <property type="match status" value="1"/>
</dbReference>
<dbReference type="EMBL" id="JAPFFF010000010">
    <property type="protein sequence ID" value="KAK8881174.1"/>
    <property type="molecule type" value="Genomic_DNA"/>
</dbReference>
<dbReference type="PANTHER" id="PTHR45614">
    <property type="entry name" value="MYB PROTEIN-RELATED"/>
    <property type="match status" value="1"/>
</dbReference>
<feature type="domain" description="Myb-like" evidence="1">
    <location>
        <begin position="8"/>
        <end position="54"/>
    </location>
</feature>
<dbReference type="Gene3D" id="1.10.10.60">
    <property type="entry name" value="Homeodomain-like"/>
    <property type="match status" value="2"/>
</dbReference>
<gene>
    <name evidence="3" type="ORF">M9Y10_003905</name>
</gene>
<feature type="domain" description="Myb-like" evidence="1">
    <location>
        <begin position="55"/>
        <end position="101"/>
    </location>
</feature>
<dbReference type="InterPro" id="IPR009057">
    <property type="entry name" value="Homeodomain-like_sf"/>
</dbReference>
<dbReference type="Proteomes" id="UP001470230">
    <property type="component" value="Unassembled WGS sequence"/>
</dbReference>
<dbReference type="Pfam" id="PF13921">
    <property type="entry name" value="Myb_DNA-bind_6"/>
    <property type="match status" value="1"/>
</dbReference>
<dbReference type="InterPro" id="IPR017930">
    <property type="entry name" value="Myb_dom"/>
</dbReference>
<dbReference type="PANTHER" id="PTHR45614:SF253">
    <property type="entry name" value="CHROMOSOME UNDETERMINED SCAFFOLD_38, WHOLE GENOME SHOTGUN SEQUENCE"/>
    <property type="match status" value="1"/>
</dbReference>
<dbReference type="CDD" id="cd00167">
    <property type="entry name" value="SANT"/>
    <property type="match status" value="2"/>
</dbReference>
<feature type="domain" description="HTH myb-type" evidence="2">
    <location>
        <begin position="62"/>
        <end position="109"/>
    </location>
</feature>
<evidence type="ECO:0000259" key="2">
    <source>
        <dbReference type="PROSITE" id="PS51294"/>
    </source>
</evidence>
<dbReference type="InterPro" id="IPR001005">
    <property type="entry name" value="SANT/Myb"/>
</dbReference>
<feature type="domain" description="HTH myb-type" evidence="2">
    <location>
        <begin position="1"/>
        <end position="58"/>
    </location>
</feature>
<evidence type="ECO:0000313" key="3">
    <source>
        <dbReference type="EMBL" id="KAK8881174.1"/>
    </source>
</evidence>
<proteinExistence type="predicted"/>